<dbReference type="EMBL" id="CP000112">
    <property type="protein sequence ID" value="ABB37300.1"/>
    <property type="molecule type" value="Genomic_DNA"/>
</dbReference>
<dbReference type="AlphaFoldDB" id="Q315U6"/>
<reference evidence="2 3" key="1">
    <citation type="journal article" date="2011" name="J. Bacteriol.">
        <title>Complete genome sequence and updated annotation of Desulfovibrio alaskensis G20.</title>
        <authorList>
            <person name="Hauser L.J."/>
            <person name="Land M.L."/>
            <person name="Brown S.D."/>
            <person name="Larimer F."/>
            <person name="Keller K.L."/>
            <person name="Rapp-Giles B.J."/>
            <person name="Price M.N."/>
            <person name="Lin M."/>
            <person name="Bruce D.C."/>
            <person name="Detter J.C."/>
            <person name="Tapia R."/>
            <person name="Han C.S."/>
            <person name="Goodwin L.A."/>
            <person name="Cheng J.F."/>
            <person name="Pitluck S."/>
            <person name="Copeland A."/>
            <person name="Lucas S."/>
            <person name="Nolan M."/>
            <person name="Lapidus A.L."/>
            <person name="Palumbo A.V."/>
            <person name="Wall J.D."/>
        </authorList>
    </citation>
    <scope>NUCLEOTIDE SEQUENCE [LARGE SCALE GENOMIC DNA]</scope>
    <source>
        <strain evidence="3">ATCC BAA 1058 / DSM 17464 / G20</strain>
    </source>
</reference>
<keyword evidence="1" id="KW-0472">Membrane</keyword>
<keyword evidence="1" id="KW-1133">Transmembrane helix</keyword>
<dbReference type="Proteomes" id="UP000002710">
    <property type="component" value="Chromosome"/>
</dbReference>
<dbReference type="KEGG" id="dde:Dde_0499"/>
<evidence type="ECO:0000313" key="2">
    <source>
        <dbReference type="EMBL" id="ABB37300.1"/>
    </source>
</evidence>
<name>Q315U6_OLEA2</name>
<keyword evidence="1" id="KW-0812">Transmembrane</keyword>
<dbReference type="RefSeq" id="WP_011366621.1">
    <property type="nucleotide sequence ID" value="NC_007519.1"/>
</dbReference>
<evidence type="ECO:0000313" key="3">
    <source>
        <dbReference type="Proteomes" id="UP000002710"/>
    </source>
</evidence>
<dbReference type="HOGENOM" id="CLU_2698554_0_0_7"/>
<proteinExistence type="predicted"/>
<protein>
    <submittedName>
        <fullName evidence="2">Uncharacterized protein</fullName>
    </submittedName>
</protein>
<gene>
    <name evidence="2" type="ordered locus">Dde_0499</name>
</gene>
<feature type="transmembrane region" description="Helical" evidence="1">
    <location>
        <begin position="6"/>
        <end position="25"/>
    </location>
</feature>
<evidence type="ECO:0000256" key="1">
    <source>
        <dbReference type="SAM" id="Phobius"/>
    </source>
</evidence>
<sequence length="82" mass="8788">MLHLRSTVSTSLGVAVIGLAAYAVYKSGLLRKAAVGVIRGGVKASAWAEDRYKCARDNVKDMVEEARKEPAPCPVTVKEEKA</sequence>
<accession>Q315U6</accession>
<dbReference type="eggNOG" id="ENOG5031TX1">
    <property type="taxonomic scope" value="Bacteria"/>
</dbReference>
<organism evidence="2 3">
    <name type="scientific">Oleidesulfovibrio alaskensis (strain ATCC BAA-1058 / DSM 17464 / G20)</name>
    <name type="common">Desulfovibrio alaskensis</name>
    <dbReference type="NCBI Taxonomy" id="207559"/>
    <lineage>
        <taxon>Bacteria</taxon>
        <taxon>Pseudomonadati</taxon>
        <taxon>Thermodesulfobacteriota</taxon>
        <taxon>Desulfovibrionia</taxon>
        <taxon>Desulfovibrionales</taxon>
        <taxon>Desulfovibrionaceae</taxon>
        <taxon>Oleidesulfovibrio</taxon>
    </lineage>
</organism>
<keyword evidence="3" id="KW-1185">Reference proteome</keyword>